<dbReference type="InterPro" id="IPR036914">
    <property type="entry name" value="MGS-like_dom_sf"/>
</dbReference>
<dbReference type="OrthoDB" id="9787147at2"/>
<dbReference type="PROSITE" id="PS51855">
    <property type="entry name" value="MGS"/>
    <property type="match status" value="1"/>
</dbReference>
<sequence length="130" mass="14594">MKKIAVIAHDKLKPVLIEFLKERKDWLWGKSLVATGRTADALEASQPGLDILHVNKGESGGYIEITRMIEKGEISFVIFLRDPSIKQSYHQDIQNLLDACDYHNVPIATNTQAAELIILGLIKKETARRA</sequence>
<evidence type="ECO:0000313" key="4">
    <source>
        <dbReference type="Proteomes" id="UP000286715"/>
    </source>
</evidence>
<dbReference type="PANTHER" id="PTHR30492">
    <property type="entry name" value="METHYLGLYOXAL SYNTHASE"/>
    <property type="match status" value="1"/>
</dbReference>
<comment type="similarity">
    <text evidence="1">Belongs to the methylglyoxal synthase family.</text>
</comment>
<gene>
    <name evidence="3" type="primary">mgsA</name>
    <name evidence="3" type="ORF">JCM31826_18580</name>
</gene>
<dbReference type="EMBL" id="BHZE01000022">
    <property type="protein sequence ID" value="GCD78376.1"/>
    <property type="molecule type" value="Genomic_DNA"/>
</dbReference>
<dbReference type="AlphaFoldDB" id="A0A401XMZ6"/>
<comment type="caution">
    <text evidence="3">The sequence shown here is derived from an EMBL/GenBank/DDBJ whole genome shotgun (WGS) entry which is preliminary data.</text>
</comment>
<keyword evidence="4" id="KW-1185">Reference proteome</keyword>
<dbReference type="GO" id="GO:0008929">
    <property type="term" value="F:methylglyoxal synthase activity"/>
    <property type="evidence" value="ECO:0007669"/>
    <property type="project" value="InterPro"/>
</dbReference>
<dbReference type="SUPFAM" id="SSF52335">
    <property type="entry name" value="Methylglyoxal synthase-like"/>
    <property type="match status" value="1"/>
</dbReference>
<dbReference type="PANTHER" id="PTHR30492:SF0">
    <property type="entry name" value="METHYLGLYOXAL SYNTHASE"/>
    <property type="match status" value="1"/>
</dbReference>
<evidence type="ECO:0000313" key="3">
    <source>
        <dbReference type="EMBL" id="GCD78376.1"/>
    </source>
</evidence>
<evidence type="ECO:0000259" key="2">
    <source>
        <dbReference type="PROSITE" id="PS51855"/>
    </source>
</evidence>
<proteinExistence type="inferred from homology"/>
<dbReference type="RefSeq" id="WP_124398435.1">
    <property type="nucleotide sequence ID" value="NZ_BHZE01000022.1"/>
</dbReference>
<reference evidence="3 4" key="1">
    <citation type="submission" date="2018-11" db="EMBL/GenBank/DDBJ databases">
        <title>Schleiferia aggregans sp. nov., a moderately thermophilic heterotrophic bacterium isolated from microbial mats at a terrestrial hot spring.</title>
        <authorList>
            <person name="Iino T."/>
            <person name="Ohkuma M."/>
            <person name="Haruta S."/>
        </authorList>
    </citation>
    <scope>NUCLEOTIDE SEQUENCE [LARGE SCALE GENOMIC DNA]</scope>
    <source>
        <strain evidence="3 4">LA</strain>
    </source>
</reference>
<dbReference type="InterPro" id="IPR004363">
    <property type="entry name" value="Methylgl_synth"/>
</dbReference>
<evidence type="ECO:0000256" key="1">
    <source>
        <dbReference type="ARBA" id="ARBA00006287"/>
    </source>
</evidence>
<dbReference type="GO" id="GO:0019242">
    <property type="term" value="P:methylglyoxal biosynthetic process"/>
    <property type="evidence" value="ECO:0007669"/>
    <property type="project" value="InterPro"/>
</dbReference>
<dbReference type="GO" id="GO:0005829">
    <property type="term" value="C:cytosol"/>
    <property type="evidence" value="ECO:0007669"/>
    <property type="project" value="TreeGrafter"/>
</dbReference>
<dbReference type="NCBIfam" id="NF003559">
    <property type="entry name" value="PRK05234.1"/>
    <property type="match status" value="1"/>
</dbReference>
<dbReference type="Pfam" id="PF02142">
    <property type="entry name" value="MGS"/>
    <property type="match status" value="1"/>
</dbReference>
<accession>A0A401XMZ6</accession>
<protein>
    <submittedName>
        <fullName evidence="3">Methylglyoxal synthase</fullName>
    </submittedName>
</protein>
<feature type="domain" description="MGS-like" evidence="2">
    <location>
        <begin position="1"/>
        <end position="130"/>
    </location>
</feature>
<name>A0A401XMZ6_9FLAO</name>
<dbReference type="InterPro" id="IPR011607">
    <property type="entry name" value="MGS-like_dom"/>
</dbReference>
<dbReference type="Gene3D" id="3.40.50.1380">
    <property type="entry name" value="Methylglyoxal synthase-like domain"/>
    <property type="match status" value="1"/>
</dbReference>
<organism evidence="3 4">
    <name type="scientific">Thermaurantimonas aggregans</name>
    <dbReference type="NCBI Taxonomy" id="2173829"/>
    <lineage>
        <taxon>Bacteria</taxon>
        <taxon>Pseudomonadati</taxon>
        <taxon>Bacteroidota</taxon>
        <taxon>Flavobacteriia</taxon>
        <taxon>Flavobacteriales</taxon>
        <taxon>Schleiferiaceae</taxon>
        <taxon>Thermaurantimonas</taxon>
    </lineage>
</organism>
<dbReference type="SMART" id="SM00851">
    <property type="entry name" value="MGS"/>
    <property type="match status" value="1"/>
</dbReference>
<dbReference type="Proteomes" id="UP000286715">
    <property type="component" value="Unassembled WGS sequence"/>
</dbReference>